<dbReference type="PANTHER" id="PTHR11514">
    <property type="entry name" value="MYC"/>
    <property type="match status" value="1"/>
</dbReference>
<dbReference type="Gene3D" id="4.10.280.10">
    <property type="entry name" value="Helix-loop-helix DNA-binding domain"/>
    <property type="match status" value="1"/>
</dbReference>
<dbReference type="InterPro" id="IPR045084">
    <property type="entry name" value="AIB/MYC-like"/>
</dbReference>
<evidence type="ECO:0000256" key="1">
    <source>
        <dbReference type="ARBA" id="ARBA00004123"/>
    </source>
</evidence>
<keyword evidence="3 5" id="KW-0804">Transcription</keyword>
<keyword evidence="4 5" id="KW-0539">Nucleus</keyword>
<reference evidence="8 9" key="1">
    <citation type="submission" date="2023-12" db="EMBL/GenBank/DDBJ databases">
        <title>A high-quality genome assembly for Dillenia turbinata (Dilleniales).</title>
        <authorList>
            <person name="Chanderbali A."/>
        </authorList>
    </citation>
    <scope>NUCLEOTIDE SEQUENCE [LARGE SCALE GENOMIC DNA]</scope>
    <source>
        <strain evidence="8">LSX21</strain>
        <tissue evidence="8">Leaf</tissue>
    </source>
</reference>
<dbReference type="InterPro" id="IPR025610">
    <property type="entry name" value="MYC/MYB_N"/>
</dbReference>
<feature type="region of interest" description="Disordered" evidence="6">
    <location>
        <begin position="1"/>
        <end position="31"/>
    </location>
</feature>
<feature type="region of interest" description="Disordered" evidence="6">
    <location>
        <begin position="264"/>
        <end position="304"/>
    </location>
</feature>
<feature type="compositionally biased region" description="Basic and acidic residues" evidence="6">
    <location>
        <begin position="291"/>
        <end position="304"/>
    </location>
</feature>
<comment type="subcellular location">
    <subcellularLocation>
        <location evidence="1 5">Nucleus</location>
    </subcellularLocation>
</comment>
<dbReference type="GO" id="GO:0005634">
    <property type="term" value="C:nucleus"/>
    <property type="evidence" value="ECO:0007669"/>
    <property type="project" value="UniProtKB-SubCell"/>
</dbReference>
<evidence type="ECO:0000259" key="7">
    <source>
        <dbReference type="PROSITE" id="PS50888"/>
    </source>
</evidence>
<dbReference type="GO" id="GO:0000976">
    <property type="term" value="F:transcription cis-regulatory region binding"/>
    <property type="evidence" value="ECO:0007669"/>
    <property type="project" value="TreeGrafter"/>
</dbReference>
<evidence type="ECO:0000256" key="6">
    <source>
        <dbReference type="SAM" id="MobiDB-lite"/>
    </source>
</evidence>
<evidence type="ECO:0000313" key="9">
    <source>
        <dbReference type="Proteomes" id="UP001370490"/>
    </source>
</evidence>
<feature type="compositionally biased region" description="Polar residues" evidence="6">
    <location>
        <begin position="366"/>
        <end position="379"/>
    </location>
</feature>
<comment type="caution">
    <text evidence="8">The sequence shown here is derived from an EMBL/GenBank/DDBJ whole genome shotgun (WGS) entry which is preliminary data.</text>
</comment>
<dbReference type="Pfam" id="PF14215">
    <property type="entry name" value="bHLH-MYC_N"/>
    <property type="match status" value="1"/>
</dbReference>
<evidence type="ECO:0000256" key="3">
    <source>
        <dbReference type="ARBA" id="ARBA00023163"/>
    </source>
</evidence>
<dbReference type="GO" id="GO:0046983">
    <property type="term" value="F:protein dimerization activity"/>
    <property type="evidence" value="ECO:0007669"/>
    <property type="project" value="InterPro"/>
</dbReference>
<evidence type="ECO:0000313" key="8">
    <source>
        <dbReference type="EMBL" id="KAK6919920.1"/>
    </source>
</evidence>
<evidence type="ECO:0000256" key="2">
    <source>
        <dbReference type="ARBA" id="ARBA00023015"/>
    </source>
</evidence>
<dbReference type="PROSITE" id="PS50888">
    <property type="entry name" value="BHLH"/>
    <property type="match status" value="1"/>
</dbReference>
<gene>
    <name evidence="8" type="ORF">RJ641_015824</name>
</gene>
<dbReference type="AlphaFoldDB" id="A0AAN8Z1H3"/>
<dbReference type="SUPFAM" id="SSF47459">
    <property type="entry name" value="HLH, helix-loop-helix DNA-binding domain"/>
    <property type="match status" value="1"/>
</dbReference>
<proteinExistence type="predicted"/>
<evidence type="ECO:0000256" key="4">
    <source>
        <dbReference type="ARBA" id="ARBA00023242"/>
    </source>
</evidence>
<dbReference type="EMBL" id="JBAMMX010000021">
    <property type="protein sequence ID" value="KAK6919920.1"/>
    <property type="molecule type" value="Genomic_DNA"/>
</dbReference>
<keyword evidence="2 5" id="KW-0805">Transcription regulation</keyword>
<sequence>MEEILVSSSSSSSTIISMSQQQQQHGHPPSIQQRLHLMVKNRPEWWAYAIFWQSSSDHNGRVFLSWADGLFQGTKKKPNMSKPDPTGRKRVTKGFQALLAGNPDLGGSIDDDVSDTEWFYMTSMTGSFSTGEGVVGKAFSSGSLVWASGGHELQFYNCERAKEAEIHGIQTLVCVPTSCGVLELGSCEIVRENWSLVQQAKSLFGLVPENPSLNNNGSLQFLDRKFSFGDIGLFSVTNVENNTTTMTKKDIGTKKEIKATKIGSDSDQSFLETSPIEVKKAPRKRGRKPGQGRDEPINHVEAERQRRERLNHRFYALRAVVPNVSRMDKASLLADAVSYINELTAKVNDLESQIQRESEKVKLESNDATDNQSTTTSVDQLTGGNVTLEIEVKIVGSEAMIRVQSQNVDHPSARLMVALRDLELQVHHAGMSRVNELVLQDVVIRVPHALGSEDGLKAALLRRLEA</sequence>
<accession>A0AAN8Z1H3</accession>
<feature type="compositionally biased region" description="Low complexity" evidence="6">
    <location>
        <begin position="7"/>
        <end position="31"/>
    </location>
</feature>
<feature type="region of interest" description="Disordered" evidence="6">
    <location>
        <begin position="358"/>
        <end position="379"/>
    </location>
</feature>
<dbReference type="Pfam" id="PF00010">
    <property type="entry name" value="HLH"/>
    <property type="match status" value="1"/>
</dbReference>
<dbReference type="CDD" id="cd11449">
    <property type="entry name" value="bHLH_AtAIB_like"/>
    <property type="match status" value="1"/>
</dbReference>
<keyword evidence="9" id="KW-1185">Reference proteome</keyword>
<feature type="domain" description="BHLH" evidence="7">
    <location>
        <begin position="294"/>
        <end position="343"/>
    </location>
</feature>
<dbReference type="Proteomes" id="UP001370490">
    <property type="component" value="Unassembled WGS sequence"/>
</dbReference>
<dbReference type="SMART" id="SM00353">
    <property type="entry name" value="HLH"/>
    <property type="match status" value="1"/>
</dbReference>
<dbReference type="GO" id="GO:0003700">
    <property type="term" value="F:DNA-binding transcription factor activity"/>
    <property type="evidence" value="ECO:0007669"/>
    <property type="project" value="InterPro"/>
</dbReference>
<dbReference type="InterPro" id="IPR011598">
    <property type="entry name" value="bHLH_dom"/>
</dbReference>
<name>A0AAN8Z1H3_9MAGN</name>
<dbReference type="PANTHER" id="PTHR11514:SF40">
    <property type="entry name" value="TRANSCRIPTION FACTOR BHLH14"/>
    <property type="match status" value="1"/>
</dbReference>
<evidence type="ECO:0000256" key="5">
    <source>
        <dbReference type="RuleBase" id="RU369104"/>
    </source>
</evidence>
<feature type="compositionally biased region" description="Basic residues" evidence="6">
    <location>
        <begin position="281"/>
        <end position="290"/>
    </location>
</feature>
<protein>
    <recommendedName>
        <fullName evidence="5">Transcription factor</fullName>
        <shortName evidence="5">bHLH transcription factor</shortName>
    </recommendedName>
    <alternativeName>
        <fullName evidence="5">Basic helix-loop-helix protein</fullName>
    </alternativeName>
</protein>
<dbReference type="InterPro" id="IPR036638">
    <property type="entry name" value="HLH_DNA-bd_sf"/>
</dbReference>
<organism evidence="8 9">
    <name type="scientific">Dillenia turbinata</name>
    <dbReference type="NCBI Taxonomy" id="194707"/>
    <lineage>
        <taxon>Eukaryota</taxon>
        <taxon>Viridiplantae</taxon>
        <taxon>Streptophyta</taxon>
        <taxon>Embryophyta</taxon>
        <taxon>Tracheophyta</taxon>
        <taxon>Spermatophyta</taxon>
        <taxon>Magnoliopsida</taxon>
        <taxon>eudicotyledons</taxon>
        <taxon>Gunneridae</taxon>
        <taxon>Pentapetalae</taxon>
        <taxon>Dilleniales</taxon>
        <taxon>Dilleniaceae</taxon>
        <taxon>Dillenia</taxon>
    </lineage>
</organism>